<proteinExistence type="predicted"/>
<protein>
    <submittedName>
        <fullName evidence="1">Uncharacterized protein</fullName>
    </submittedName>
</protein>
<dbReference type="OrthoDB" id="262535at2759"/>
<evidence type="ECO:0000313" key="1">
    <source>
        <dbReference type="EMBL" id="TRY97449.1"/>
    </source>
</evidence>
<reference evidence="1 2" key="1">
    <citation type="journal article" date="2019" name="Sci. Data">
        <title>Hybrid genome assembly and annotation of Danionella translucida.</title>
        <authorList>
            <person name="Kadobianskyi M."/>
            <person name="Schulze L."/>
            <person name="Schuelke M."/>
            <person name="Judkewitz B."/>
        </authorList>
    </citation>
    <scope>NUCLEOTIDE SEQUENCE [LARGE SCALE GENOMIC DNA]</scope>
    <source>
        <strain evidence="1 2">Bolton</strain>
    </source>
</reference>
<dbReference type="AlphaFoldDB" id="A0A553R5I2"/>
<gene>
    <name evidence="1" type="ORF">DNTS_008195</name>
</gene>
<dbReference type="Proteomes" id="UP000316079">
    <property type="component" value="Unassembled WGS sequence"/>
</dbReference>
<comment type="caution">
    <text evidence="1">The sequence shown here is derived from an EMBL/GenBank/DDBJ whole genome shotgun (WGS) entry which is preliminary data.</text>
</comment>
<sequence>MTISIFSRYLVFNFFSKHPKDVVRANIY</sequence>
<dbReference type="EMBL" id="SRMA01025225">
    <property type="protein sequence ID" value="TRY97449.1"/>
    <property type="molecule type" value="Genomic_DNA"/>
</dbReference>
<organism evidence="1 2">
    <name type="scientific">Danionella cerebrum</name>
    <dbReference type="NCBI Taxonomy" id="2873325"/>
    <lineage>
        <taxon>Eukaryota</taxon>
        <taxon>Metazoa</taxon>
        <taxon>Chordata</taxon>
        <taxon>Craniata</taxon>
        <taxon>Vertebrata</taxon>
        <taxon>Euteleostomi</taxon>
        <taxon>Actinopterygii</taxon>
        <taxon>Neopterygii</taxon>
        <taxon>Teleostei</taxon>
        <taxon>Ostariophysi</taxon>
        <taxon>Cypriniformes</taxon>
        <taxon>Danionidae</taxon>
        <taxon>Danioninae</taxon>
        <taxon>Danionella</taxon>
    </lineage>
</organism>
<accession>A0A553R5I2</accession>
<keyword evidence="2" id="KW-1185">Reference proteome</keyword>
<evidence type="ECO:0000313" key="2">
    <source>
        <dbReference type="Proteomes" id="UP000316079"/>
    </source>
</evidence>
<name>A0A553R5I2_9TELE</name>